<dbReference type="Proteomes" id="UP000032141">
    <property type="component" value="Chromosome C7"/>
</dbReference>
<dbReference type="PANTHER" id="PTHR47150:SF5">
    <property type="entry name" value="OS07G0546750 PROTEIN"/>
    <property type="match status" value="1"/>
</dbReference>
<dbReference type="AlphaFoldDB" id="A0A0D3DAS9"/>
<reference evidence="1 2" key="1">
    <citation type="journal article" date="2014" name="Genome Biol.">
        <title>Transcriptome and methylome profiling reveals relics of genome dominance in the mesopolyploid Brassica oleracea.</title>
        <authorList>
            <person name="Parkin I.A."/>
            <person name="Koh C."/>
            <person name="Tang H."/>
            <person name="Robinson S.J."/>
            <person name="Kagale S."/>
            <person name="Clarke W.E."/>
            <person name="Town C.D."/>
            <person name="Nixon J."/>
            <person name="Krishnakumar V."/>
            <person name="Bidwell S.L."/>
            <person name="Denoeud F."/>
            <person name="Belcram H."/>
            <person name="Links M.G."/>
            <person name="Just J."/>
            <person name="Clarke C."/>
            <person name="Bender T."/>
            <person name="Huebert T."/>
            <person name="Mason A.S."/>
            <person name="Pires J.C."/>
            <person name="Barker G."/>
            <person name="Moore J."/>
            <person name="Walley P.G."/>
            <person name="Manoli S."/>
            <person name="Batley J."/>
            <person name="Edwards D."/>
            <person name="Nelson M.N."/>
            <person name="Wang X."/>
            <person name="Paterson A.H."/>
            <person name="King G."/>
            <person name="Bancroft I."/>
            <person name="Chalhoub B."/>
            <person name="Sharpe A.G."/>
        </authorList>
    </citation>
    <scope>NUCLEOTIDE SEQUENCE</scope>
    <source>
        <strain evidence="1 2">cv. TO1000</strain>
    </source>
</reference>
<evidence type="ECO:0000313" key="2">
    <source>
        <dbReference type="Proteomes" id="UP000032141"/>
    </source>
</evidence>
<keyword evidence="2" id="KW-1185">Reference proteome</keyword>
<accession>A0A0D3DAS9</accession>
<reference evidence="1" key="2">
    <citation type="submission" date="2015-03" db="UniProtKB">
        <authorList>
            <consortium name="EnsemblPlants"/>
        </authorList>
    </citation>
    <scope>IDENTIFICATION</scope>
</reference>
<evidence type="ECO:0000313" key="1">
    <source>
        <dbReference type="EnsemblPlants" id="Bo7g081870.1"/>
    </source>
</evidence>
<name>A0A0D3DAS9_BRAOL</name>
<dbReference type="InterPro" id="IPR006912">
    <property type="entry name" value="Harbinger_derived_prot"/>
</dbReference>
<dbReference type="Gramene" id="Bo7g081870.1">
    <property type="protein sequence ID" value="Bo7g081870.1"/>
    <property type="gene ID" value="Bo7g081870"/>
</dbReference>
<organism evidence="1 2">
    <name type="scientific">Brassica oleracea var. oleracea</name>
    <dbReference type="NCBI Taxonomy" id="109376"/>
    <lineage>
        <taxon>Eukaryota</taxon>
        <taxon>Viridiplantae</taxon>
        <taxon>Streptophyta</taxon>
        <taxon>Embryophyta</taxon>
        <taxon>Tracheophyta</taxon>
        <taxon>Spermatophyta</taxon>
        <taxon>Magnoliopsida</taxon>
        <taxon>eudicotyledons</taxon>
        <taxon>Gunneridae</taxon>
        <taxon>Pentapetalae</taxon>
        <taxon>rosids</taxon>
        <taxon>malvids</taxon>
        <taxon>Brassicales</taxon>
        <taxon>Brassicaceae</taxon>
        <taxon>Brassiceae</taxon>
        <taxon>Brassica</taxon>
    </lineage>
</organism>
<protein>
    <submittedName>
        <fullName evidence="1">Uncharacterized protein</fullName>
    </submittedName>
</protein>
<dbReference type="PANTHER" id="PTHR47150">
    <property type="entry name" value="OS12G0169200 PROTEIN"/>
    <property type="match status" value="1"/>
</dbReference>
<dbReference type="EnsemblPlants" id="Bo7g081870.1">
    <property type="protein sequence ID" value="Bo7g081870.1"/>
    <property type="gene ID" value="Bo7g081870"/>
</dbReference>
<sequence length="155" mass="18356">MADDLDRRLDAAVNEAFDEYFEETYNSIVENRTAKKKKRAYVERNREAGHNRLWNDYFSEDPTFPPHLSRRRFRMNKEVFMRIVDTLSANVPFFQQRRDAVGRLGTLNDINVLDRSPVFDDIYQGRAPRSKMNEVDTLCTIHRNLKKASRAEVHM</sequence>
<proteinExistence type="predicted"/>
<dbReference type="HOGENOM" id="CLU_1697964_0_0_1"/>
<dbReference type="Pfam" id="PF04827">
    <property type="entry name" value="Plant_tran"/>
    <property type="match status" value="1"/>
</dbReference>